<dbReference type="OrthoDB" id="556502at2"/>
<name>A0A2K9LPC9_9GAMM</name>
<keyword evidence="3" id="KW-1185">Reference proteome</keyword>
<proteinExistence type="predicted"/>
<dbReference type="Gene3D" id="3.40.50.1820">
    <property type="entry name" value="alpha/beta hydrolase"/>
    <property type="match status" value="1"/>
</dbReference>
<dbReference type="Proteomes" id="UP000235116">
    <property type="component" value="Chromosome"/>
</dbReference>
<evidence type="ECO:0000313" key="3">
    <source>
        <dbReference type="Proteomes" id="UP000235116"/>
    </source>
</evidence>
<dbReference type="AlphaFoldDB" id="A0A2K9LPC9"/>
<dbReference type="PANTHER" id="PTHR37946">
    <property type="entry name" value="SLL1969 PROTEIN"/>
    <property type="match status" value="1"/>
</dbReference>
<reference evidence="3" key="1">
    <citation type="submission" date="2017-08" db="EMBL/GenBank/DDBJ databases">
        <title>Direct submision.</title>
        <authorList>
            <person name="Kim S.-J."/>
            <person name="Rhee S.-K."/>
        </authorList>
    </citation>
    <scope>NUCLEOTIDE SEQUENCE [LARGE SCALE GENOMIC DNA]</scope>
    <source>
        <strain evidence="3">GI5</strain>
    </source>
</reference>
<dbReference type="SUPFAM" id="SSF53474">
    <property type="entry name" value="alpha/beta-Hydrolases"/>
    <property type="match status" value="1"/>
</dbReference>
<dbReference type="Pfam" id="PF12697">
    <property type="entry name" value="Abhydrolase_6"/>
    <property type="match status" value="1"/>
</dbReference>
<evidence type="ECO:0000259" key="1">
    <source>
        <dbReference type="Pfam" id="PF12697"/>
    </source>
</evidence>
<accession>A0A2K9LPC9</accession>
<sequence>MSADTVVLLHGLGRSPLAMRGLARFLTRQEFTVINMGYASRSGSIAELCQRLFHDLLPLLPTEGKLHFVTHSLGGILLRYGLQHWSIPEARLGRAVMLAPPSQGSEVVDVLRHIPFVPNIMGPAFLQLGTDETSVPLQLLKREQKQLPLDVGVIAGRTSYEPWFSPLFGEDNDGKVSVSRSRHPGMSDFRVLEVGHTFIMNDKRVRQHLLHFLRFGHFQ</sequence>
<gene>
    <name evidence="2" type="ORF">Kalk_18040</name>
</gene>
<dbReference type="PANTHER" id="PTHR37946:SF1">
    <property type="entry name" value="SLL1969 PROTEIN"/>
    <property type="match status" value="1"/>
</dbReference>
<dbReference type="EMBL" id="CP022684">
    <property type="protein sequence ID" value="AUM14206.1"/>
    <property type="molecule type" value="Genomic_DNA"/>
</dbReference>
<dbReference type="InterPro" id="IPR029058">
    <property type="entry name" value="AB_hydrolase_fold"/>
</dbReference>
<dbReference type="RefSeq" id="WP_101895580.1">
    <property type="nucleotide sequence ID" value="NZ_CP022684.1"/>
</dbReference>
<protein>
    <recommendedName>
        <fullName evidence="1">AB hydrolase-1 domain-containing protein</fullName>
    </recommendedName>
</protein>
<organism evidence="2 3">
    <name type="scientific">Ketobacter alkanivorans</name>
    <dbReference type="NCBI Taxonomy" id="1917421"/>
    <lineage>
        <taxon>Bacteria</taxon>
        <taxon>Pseudomonadati</taxon>
        <taxon>Pseudomonadota</taxon>
        <taxon>Gammaproteobacteria</taxon>
        <taxon>Pseudomonadales</taxon>
        <taxon>Ketobacteraceae</taxon>
        <taxon>Ketobacter</taxon>
    </lineage>
</organism>
<dbReference type="InterPro" id="IPR000073">
    <property type="entry name" value="AB_hydrolase_1"/>
</dbReference>
<evidence type="ECO:0000313" key="2">
    <source>
        <dbReference type="EMBL" id="AUM14206.1"/>
    </source>
</evidence>
<feature type="domain" description="AB hydrolase-1" evidence="1">
    <location>
        <begin position="6"/>
        <end position="121"/>
    </location>
</feature>
<dbReference type="KEGG" id="kak:Kalk_18040"/>